<dbReference type="Proteomes" id="UP000499080">
    <property type="component" value="Unassembled WGS sequence"/>
</dbReference>
<dbReference type="PANTHER" id="PTHR35385:SF2">
    <property type="entry name" value="PROTEIN B, PUTATIVE-RELATED"/>
    <property type="match status" value="1"/>
</dbReference>
<sequence>MGLDEQIRLNITEESLSPKFENIIVKNDDQIIIRSNLKTMADINEWVKELGIRTNTKWSSRKSCPNRRKICLLRGLVGVITIMPFHKHSLMTAETLRFLPAEDCREKFEEYFNDGMGPAESAKYHSEILEMNPALQPSDLANCRINPTKRTITYWHEQWRLLHLGPRNGHGMLEKLKEKMAAYTKINVTVAFKENPFAVAVITPIMKRAHSLKTSEEIIFVDSTSSCDAENHAITFMLTPCAAGAVPVGIFITKGQTEECYKQGFNLLMDIMEESAFNGKGAPATFITDDSEAEINAMKKIWPSSSNFLCIFHVGQAVWRWLWDSKNGIPNDSRRQLMSYFQSILYAESPACAKEAYFNAIGYIGSCIPTYPLWNAYLMQMWNRRELWCLAFRDESVIGHNTNNFSEVAIRIFKDEVLSRVRAYNVITLIDFCSTTLEGYYTRRLQEFANSRNPGPRLFLEKMKKKALDSRNPINPEHVKKIQCNESQFSVLSENITYFVDVLSACCSCSAGRLGKFCKHQFAVYYYYNVCGKNFPAVGAKEKHEIACLALGQEAPPVAFYQPFRLNSYDIPTLDSCIDGITPSTAQSSTASPSSEHDIQLETNSNKEEQREKLIKAFRDTLEKFDPSGPAMEKALMRLKKISSEGQCESMLATLGSNVSLKKYSGVAIRVQPTSIARRTVGVTRGSKRLTCGRPSSGLQASKKRKHNLSVNIKMNQPNAKKH</sequence>
<evidence type="ECO:0000256" key="1">
    <source>
        <dbReference type="PROSITE-ProRule" id="PRU00325"/>
    </source>
</evidence>
<feature type="compositionally biased region" description="Low complexity" evidence="2">
    <location>
        <begin position="585"/>
        <end position="594"/>
    </location>
</feature>
<feature type="region of interest" description="Disordered" evidence="2">
    <location>
        <begin position="585"/>
        <end position="608"/>
    </location>
</feature>
<keyword evidence="1" id="KW-0862">Zinc</keyword>
<gene>
    <name evidence="4" type="ORF">AVEN_229576_1</name>
</gene>
<keyword evidence="1" id="KW-0479">Metal-binding</keyword>
<comment type="caution">
    <text evidence="4">The sequence shown here is derived from an EMBL/GenBank/DDBJ whole genome shotgun (WGS) entry which is preliminary data.</text>
</comment>
<feature type="compositionally biased region" description="Basic and acidic residues" evidence="2">
    <location>
        <begin position="595"/>
        <end position="608"/>
    </location>
</feature>
<dbReference type="InterPro" id="IPR007527">
    <property type="entry name" value="Znf_SWIM"/>
</dbReference>
<dbReference type="GO" id="GO:0008270">
    <property type="term" value="F:zinc ion binding"/>
    <property type="evidence" value="ECO:0007669"/>
    <property type="project" value="UniProtKB-KW"/>
</dbReference>
<dbReference type="OrthoDB" id="1902038at2759"/>
<evidence type="ECO:0000313" key="5">
    <source>
        <dbReference type="Proteomes" id="UP000499080"/>
    </source>
</evidence>
<dbReference type="PROSITE" id="PS50966">
    <property type="entry name" value="ZF_SWIM"/>
    <property type="match status" value="1"/>
</dbReference>
<accession>A0A4Y2GIH8</accession>
<dbReference type="InterPro" id="IPR018289">
    <property type="entry name" value="MULE_transposase_dom"/>
</dbReference>
<feature type="region of interest" description="Disordered" evidence="2">
    <location>
        <begin position="687"/>
        <end position="707"/>
    </location>
</feature>
<dbReference type="Pfam" id="PF10551">
    <property type="entry name" value="MULE"/>
    <property type="match status" value="1"/>
</dbReference>
<keyword evidence="5" id="KW-1185">Reference proteome</keyword>
<proteinExistence type="predicted"/>
<dbReference type="EMBL" id="BGPR01001374">
    <property type="protein sequence ID" value="GBM52348.1"/>
    <property type="molecule type" value="Genomic_DNA"/>
</dbReference>
<reference evidence="4 5" key="1">
    <citation type="journal article" date="2019" name="Sci. Rep.">
        <title>Orb-weaving spider Araneus ventricosus genome elucidates the spidroin gene catalogue.</title>
        <authorList>
            <person name="Kono N."/>
            <person name="Nakamura H."/>
            <person name="Ohtoshi R."/>
            <person name="Moran D.A.P."/>
            <person name="Shinohara A."/>
            <person name="Yoshida Y."/>
            <person name="Fujiwara M."/>
            <person name="Mori M."/>
            <person name="Tomita M."/>
            <person name="Arakawa K."/>
        </authorList>
    </citation>
    <scope>NUCLEOTIDE SEQUENCE [LARGE SCALE GENOMIC DNA]</scope>
</reference>
<organism evidence="4 5">
    <name type="scientific">Araneus ventricosus</name>
    <name type="common">Orbweaver spider</name>
    <name type="synonym">Epeira ventricosa</name>
    <dbReference type="NCBI Taxonomy" id="182803"/>
    <lineage>
        <taxon>Eukaryota</taxon>
        <taxon>Metazoa</taxon>
        <taxon>Ecdysozoa</taxon>
        <taxon>Arthropoda</taxon>
        <taxon>Chelicerata</taxon>
        <taxon>Arachnida</taxon>
        <taxon>Araneae</taxon>
        <taxon>Araneomorphae</taxon>
        <taxon>Entelegynae</taxon>
        <taxon>Araneoidea</taxon>
        <taxon>Araneidae</taxon>
        <taxon>Araneus</taxon>
    </lineage>
</organism>
<evidence type="ECO:0000256" key="2">
    <source>
        <dbReference type="SAM" id="MobiDB-lite"/>
    </source>
</evidence>
<protein>
    <recommendedName>
        <fullName evidence="3">SWIM-type domain-containing protein</fullName>
    </recommendedName>
</protein>
<name>A0A4Y2GIH8_ARAVE</name>
<dbReference type="AlphaFoldDB" id="A0A4Y2GIH8"/>
<evidence type="ECO:0000313" key="4">
    <source>
        <dbReference type="EMBL" id="GBM52348.1"/>
    </source>
</evidence>
<keyword evidence="1" id="KW-0863">Zinc-finger</keyword>
<evidence type="ECO:0000259" key="3">
    <source>
        <dbReference type="PROSITE" id="PS50966"/>
    </source>
</evidence>
<feature type="domain" description="SWIM-type" evidence="3">
    <location>
        <begin position="498"/>
        <end position="529"/>
    </location>
</feature>
<dbReference type="PANTHER" id="PTHR35385">
    <property type="entry name" value="PROTEIN B, PUTATIVE-RELATED-RELATED"/>
    <property type="match status" value="1"/>
</dbReference>